<dbReference type="HOGENOM" id="CLU_1522759_0_0_4"/>
<accession>A0A076PQD2</accession>
<dbReference type="RefSeq" id="WP_043371243.1">
    <property type="nucleotide sequence ID" value="NZ_CP006704.1"/>
</dbReference>
<name>A0A076PQD2_COMTE</name>
<proteinExistence type="predicted"/>
<sequence>MSRRHFYQQPRQHGRNPLMVFNQHNSKLTPAEVAETMGSLRTAFAHMREGVATHNEYVVLHSSMLIAQEIEQMGVVRGLQEHITAALQACASYQERSGYAENWVPSDIHFHELDALGAMLDLHEYQLQQLTAREVHLAAQRLVARTKSAGGDVYQADNSMTTLTPHKQEQRKRA</sequence>
<protein>
    <submittedName>
        <fullName evidence="2">Uncharacterized protein</fullName>
    </submittedName>
</protein>
<evidence type="ECO:0000313" key="2">
    <source>
        <dbReference type="EMBL" id="AIJ45532.1"/>
    </source>
</evidence>
<dbReference type="AlphaFoldDB" id="A0A076PQD2"/>
<gene>
    <name evidence="2" type="ORF">O987_06945</name>
</gene>
<feature type="compositionally biased region" description="Polar residues" evidence="1">
    <location>
        <begin position="156"/>
        <end position="165"/>
    </location>
</feature>
<feature type="region of interest" description="Disordered" evidence="1">
    <location>
        <begin position="155"/>
        <end position="174"/>
    </location>
</feature>
<evidence type="ECO:0000313" key="3">
    <source>
        <dbReference type="Proteomes" id="UP000028782"/>
    </source>
</evidence>
<reference evidence="2 3" key="1">
    <citation type="journal article" date="2014" name="Genome Announc.">
        <title>Complete Genome Sequence of Polychlorinated Biphenyl Degrader Comamonas testosteroni TK102 (NBRC 109938).</title>
        <authorList>
            <person name="Fukuda K."/>
            <person name="Hosoyama A."/>
            <person name="Tsuchikane K."/>
            <person name="Ohji S."/>
            <person name="Yamazoe A."/>
            <person name="Fujita N."/>
            <person name="Shintani M."/>
            <person name="Kimbara K."/>
        </authorList>
    </citation>
    <scope>NUCLEOTIDE SEQUENCE [LARGE SCALE GENOMIC DNA]</scope>
    <source>
        <strain evidence="2">TK102</strain>
    </source>
</reference>
<dbReference type="Proteomes" id="UP000028782">
    <property type="component" value="Chromosome"/>
</dbReference>
<evidence type="ECO:0000256" key="1">
    <source>
        <dbReference type="SAM" id="MobiDB-lite"/>
    </source>
</evidence>
<dbReference type="KEGG" id="ctes:O987_06945"/>
<organism evidence="2 3">
    <name type="scientific">Comamonas testosteroni TK102</name>
    <dbReference type="NCBI Taxonomy" id="1392005"/>
    <lineage>
        <taxon>Bacteria</taxon>
        <taxon>Pseudomonadati</taxon>
        <taxon>Pseudomonadota</taxon>
        <taxon>Betaproteobacteria</taxon>
        <taxon>Burkholderiales</taxon>
        <taxon>Comamonadaceae</taxon>
        <taxon>Comamonas</taxon>
    </lineage>
</organism>
<dbReference type="EMBL" id="CP006704">
    <property type="protein sequence ID" value="AIJ45532.1"/>
    <property type="molecule type" value="Genomic_DNA"/>
</dbReference>